<comment type="caution">
    <text evidence="2">The sequence shown here is derived from an EMBL/GenBank/DDBJ whole genome shotgun (WGS) entry which is preliminary data.</text>
</comment>
<dbReference type="Proteomes" id="UP001243364">
    <property type="component" value="Unassembled WGS sequence"/>
</dbReference>
<keyword evidence="3" id="KW-1185">Reference proteome</keyword>
<accession>A0ABU0PSP2</accession>
<name>A0ABU0PSP2_STRAH</name>
<gene>
    <name evidence="2" type="ORF">QFZ56_000375</name>
</gene>
<proteinExistence type="predicted"/>
<feature type="chain" id="PRO_5046156762" evidence="1">
    <location>
        <begin position="25"/>
        <end position="66"/>
    </location>
</feature>
<organism evidence="2 3">
    <name type="scientific">Streptomyces achromogenes</name>
    <dbReference type="NCBI Taxonomy" id="67255"/>
    <lineage>
        <taxon>Bacteria</taxon>
        <taxon>Bacillati</taxon>
        <taxon>Actinomycetota</taxon>
        <taxon>Actinomycetes</taxon>
        <taxon>Kitasatosporales</taxon>
        <taxon>Streptomycetaceae</taxon>
        <taxon>Streptomyces</taxon>
    </lineage>
</organism>
<sequence>MTRRNHRWCVAIAAALLLAGCVDGAESGSGTPAGVFVPTTSHAESRMIISFLAGPLSTDFFGSTGG</sequence>
<evidence type="ECO:0000256" key="1">
    <source>
        <dbReference type="SAM" id="SignalP"/>
    </source>
</evidence>
<reference evidence="2 3" key="1">
    <citation type="submission" date="2023-07" db="EMBL/GenBank/DDBJ databases">
        <title>Comparative genomics of wheat-associated soil bacteria to identify genetic determinants of phenazine resistance.</title>
        <authorList>
            <person name="Mouncey N."/>
        </authorList>
    </citation>
    <scope>NUCLEOTIDE SEQUENCE [LARGE SCALE GENOMIC DNA]</scope>
    <source>
        <strain evidence="2 3">W4I19-2</strain>
    </source>
</reference>
<dbReference type="PROSITE" id="PS51257">
    <property type="entry name" value="PROKAR_LIPOPROTEIN"/>
    <property type="match status" value="1"/>
</dbReference>
<keyword evidence="2" id="KW-0449">Lipoprotein</keyword>
<dbReference type="EMBL" id="JAUSYA010000001">
    <property type="protein sequence ID" value="MDQ0681412.1"/>
    <property type="molecule type" value="Genomic_DNA"/>
</dbReference>
<evidence type="ECO:0000313" key="3">
    <source>
        <dbReference type="Proteomes" id="UP001243364"/>
    </source>
</evidence>
<feature type="signal peptide" evidence="1">
    <location>
        <begin position="1"/>
        <end position="24"/>
    </location>
</feature>
<keyword evidence="1" id="KW-0732">Signal</keyword>
<protein>
    <submittedName>
        <fullName evidence="2">PBP1b-binding outer membrane lipoprotein LpoB</fullName>
    </submittedName>
</protein>
<evidence type="ECO:0000313" key="2">
    <source>
        <dbReference type="EMBL" id="MDQ0681412.1"/>
    </source>
</evidence>